<sequence length="64" mass="7506">MARHTRKTPCFIRKIPLTHKAFRNPLAWQKPPSGCELFCDTKYAQIYASNIRKLPLFAKSTRTR</sequence>
<protein>
    <submittedName>
        <fullName evidence="1">Uncharacterized protein</fullName>
    </submittedName>
</protein>
<dbReference type="AlphaFoldDB" id="A0A0M8KAC0"/>
<evidence type="ECO:0000313" key="2">
    <source>
        <dbReference type="Proteomes" id="UP000037784"/>
    </source>
</evidence>
<comment type="caution">
    <text evidence="1">The sequence shown here is derived from an EMBL/GenBank/DDBJ whole genome shotgun (WGS) entry which is preliminary data.</text>
</comment>
<reference evidence="2" key="2">
    <citation type="submission" date="2015-08" db="EMBL/GenBank/DDBJ databases">
        <title>Draft Genome Sequence of a Heterotrophic Facultative Anaerobic Bacterium Ardenticatena maritima Strain 110S.</title>
        <authorList>
            <person name="Kawaichi S."/>
            <person name="Yoshida T."/>
            <person name="Sako Y."/>
            <person name="Nakamura R."/>
        </authorList>
    </citation>
    <scope>NUCLEOTIDE SEQUENCE [LARGE SCALE GENOMIC DNA]</scope>
    <source>
        <strain evidence="2">110S</strain>
    </source>
</reference>
<gene>
    <name evidence="1" type="ORF">ARMA_2395</name>
</gene>
<accession>A0A0M8KAC0</accession>
<dbReference type="InParanoid" id="A0A0M8KAC0"/>
<organism evidence="1 2">
    <name type="scientific">Ardenticatena maritima</name>
    <dbReference type="NCBI Taxonomy" id="872965"/>
    <lineage>
        <taxon>Bacteria</taxon>
        <taxon>Bacillati</taxon>
        <taxon>Chloroflexota</taxon>
        <taxon>Ardenticatenia</taxon>
        <taxon>Ardenticatenales</taxon>
        <taxon>Ardenticatenaceae</taxon>
        <taxon>Ardenticatena</taxon>
    </lineage>
</organism>
<evidence type="ECO:0000313" key="1">
    <source>
        <dbReference type="EMBL" id="GAP63972.1"/>
    </source>
</evidence>
<name>A0A0M8KAC0_9CHLR</name>
<keyword evidence="2" id="KW-1185">Reference proteome</keyword>
<dbReference type="EMBL" id="BBZA01000216">
    <property type="protein sequence ID" value="GAP63972.1"/>
    <property type="molecule type" value="Genomic_DNA"/>
</dbReference>
<dbReference type="Proteomes" id="UP000037784">
    <property type="component" value="Unassembled WGS sequence"/>
</dbReference>
<reference evidence="1 2" key="1">
    <citation type="journal article" date="2015" name="Genome Announc.">
        <title>Draft Genome Sequence of a Heterotrophic Facultative Anaerobic Thermophilic Bacterium, Ardenticatena maritima Strain 110ST.</title>
        <authorList>
            <person name="Kawaichi S."/>
            <person name="Yoshida T."/>
            <person name="Sako Y."/>
            <person name="Nakamura R."/>
        </authorList>
    </citation>
    <scope>NUCLEOTIDE SEQUENCE [LARGE SCALE GENOMIC DNA]</scope>
    <source>
        <strain evidence="1 2">110S</strain>
    </source>
</reference>
<proteinExistence type="predicted"/>